<dbReference type="HAMAP" id="MF_00113">
    <property type="entry name" value="QueA"/>
    <property type="match status" value="1"/>
</dbReference>
<evidence type="ECO:0000256" key="1">
    <source>
        <dbReference type="ARBA" id="ARBA00022490"/>
    </source>
</evidence>
<dbReference type="EMBL" id="CP089984">
    <property type="protein sequence ID" value="WXB17443.1"/>
    <property type="molecule type" value="Genomic_DNA"/>
</dbReference>
<dbReference type="InterPro" id="IPR042118">
    <property type="entry name" value="QueA_dom1"/>
</dbReference>
<comment type="pathway">
    <text evidence="5">tRNA modification; tRNA-queuosine biosynthesis.</text>
</comment>
<dbReference type="Gene3D" id="2.40.10.240">
    <property type="entry name" value="QueA-like"/>
    <property type="match status" value="1"/>
</dbReference>
<keyword evidence="2 5" id="KW-0808">Transferase</keyword>
<dbReference type="PANTHER" id="PTHR30307:SF0">
    <property type="entry name" value="S-ADENOSYLMETHIONINE:TRNA RIBOSYLTRANSFERASE-ISOMERASE"/>
    <property type="match status" value="1"/>
</dbReference>
<dbReference type="PANTHER" id="PTHR30307">
    <property type="entry name" value="S-ADENOSYLMETHIONINE:TRNA RIBOSYLTRANSFERASE-ISOMERASE"/>
    <property type="match status" value="1"/>
</dbReference>
<comment type="similarity">
    <text evidence="5">Belongs to the QueA family.</text>
</comment>
<comment type="catalytic activity">
    <reaction evidence="5">
        <text>7-aminomethyl-7-carbaguanosine(34) in tRNA + S-adenosyl-L-methionine = epoxyqueuosine(34) in tRNA + adenine + L-methionine + 2 H(+)</text>
        <dbReference type="Rhea" id="RHEA:32155"/>
        <dbReference type="Rhea" id="RHEA-COMP:10342"/>
        <dbReference type="Rhea" id="RHEA-COMP:18582"/>
        <dbReference type="ChEBI" id="CHEBI:15378"/>
        <dbReference type="ChEBI" id="CHEBI:16708"/>
        <dbReference type="ChEBI" id="CHEBI:57844"/>
        <dbReference type="ChEBI" id="CHEBI:59789"/>
        <dbReference type="ChEBI" id="CHEBI:82833"/>
        <dbReference type="ChEBI" id="CHEBI:194443"/>
        <dbReference type="EC" id="2.4.99.17"/>
    </reaction>
</comment>
<dbReference type="Proteomes" id="UP001370348">
    <property type="component" value="Chromosome"/>
</dbReference>
<dbReference type="EC" id="2.4.99.17" evidence="5"/>
<reference evidence="6 7" key="1">
    <citation type="submission" date="2021-12" db="EMBL/GenBank/DDBJ databases">
        <title>Discovery of the Pendulisporaceae a myxobacterial family with distinct sporulation behavior and unique specialized metabolism.</title>
        <authorList>
            <person name="Garcia R."/>
            <person name="Popoff A."/>
            <person name="Bader C.D."/>
            <person name="Loehr J."/>
            <person name="Walesch S."/>
            <person name="Walt C."/>
            <person name="Boldt J."/>
            <person name="Bunk B."/>
            <person name="Haeckl F.J.F.P.J."/>
            <person name="Gunesch A.P."/>
            <person name="Birkelbach J."/>
            <person name="Nuebel U."/>
            <person name="Pietschmann T."/>
            <person name="Bach T."/>
            <person name="Mueller R."/>
        </authorList>
    </citation>
    <scope>NUCLEOTIDE SEQUENCE [LARGE SCALE GENOMIC DNA]</scope>
    <source>
        <strain evidence="6 7">MSr11954</strain>
    </source>
</reference>
<dbReference type="InterPro" id="IPR042119">
    <property type="entry name" value="QueA_dom2"/>
</dbReference>
<name>A0ABZ2M5F7_9BACT</name>
<dbReference type="InterPro" id="IPR003699">
    <property type="entry name" value="QueA"/>
</dbReference>
<dbReference type="NCBIfam" id="TIGR00113">
    <property type="entry name" value="queA"/>
    <property type="match status" value="1"/>
</dbReference>
<evidence type="ECO:0000313" key="6">
    <source>
        <dbReference type="EMBL" id="WXB17443.1"/>
    </source>
</evidence>
<organism evidence="6 7">
    <name type="scientific">Pendulispora albinea</name>
    <dbReference type="NCBI Taxonomy" id="2741071"/>
    <lineage>
        <taxon>Bacteria</taxon>
        <taxon>Pseudomonadati</taxon>
        <taxon>Myxococcota</taxon>
        <taxon>Myxococcia</taxon>
        <taxon>Myxococcales</taxon>
        <taxon>Sorangiineae</taxon>
        <taxon>Pendulisporaceae</taxon>
        <taxon>Pendulispora</taxon>
    </lineage>
</organism>
<keyword evidence="3 5" id="KW-0949">S-adenosyl-L-methionine</keyword>
<gene>
    <name evidence="5 6" type="primary">queA</name>
    <name evidence="6" type="ORF">LZC94_09195</name>
</gene>
<comment type="function">
    <text evidence="5">Transfers and isomerizes the ribose moiety from AdoMet to the 7-aminomethyl group of 7-deazaguanine (preQ1-tRNA) to give epoxyqueuosine (oQ-tRNA).</text>
</comment>
<dbReference type="SUPFAM" id="SSF111337">
    <property type="entry name" value="QueA-like"/>
    <property type="match status" value="1"/>
</dbReference>
<sequence length="370" mass="40475">MRIDVFDYDLPPDRIAQYPTPEREQARLLVVPPRDSPDTAFQDRTVADLADAIPEGALVVVNDTRVIPARLLGQKADTGGKVEIFLVRFAEKRAIPTPGGGTREVDVWHAMGKASKPFRFGSDVIAGNVRIHLFGRGEDGLLEVGLSSLTKESTEHELAAAGHVPLPPYIKREDEALDQERYQTVFARVPGALAAPTAGLHLSRALLGRLSVRGCELASVTLHVGLGTFQPVMVDDLDAHPMHSETFEISRTTAAAIAKARDRGAPVVAVGTTVVRALESAVDPDFHAERGRVLATRGETRLLIQPGYRFRIVDQLVTNFHLPRSTLLALVCAFGGYERVLEAYRYAVREGYRFFSYGDAMMLSLAQDPS</sequence>
<dbReference type="NCBIfam" id="NF001140">
    <property type="entry name" value="PRK00147.1"/>
    <property type="match status" value="1"/>
</dbReference>
<dbReference type="InterPro" id="IPR036100">
    <property type="entry name" value="QueA_sf"/>
</dbReference>
<evidence type="ECO:0000256" key="2">
    <source>
        <dbReference type="ARBA" id="ARBA00022679"/>
    </source>
</evidence>
<dbReference type="Pfam" id="PF02547">
    <property type="entry name" value="Queuosine_synth"/>
    <property type="match status" value="1"/>
</dbReference>
<keyword evidence="4 5" id="KW-0671">Queuosine biosynthesis</keyword>
<evidence type="ECO:0000256" key="5">
    <source>
        <dbReference type="HAMAP-Rule" id="MF_00113"/>
    </source>
</evidence>
<accession>A0ABZ2M5F7</accession>
<comment type="subcellular location">
    <subcellularLocation>
        <location evidence="5">Cytoplasm</location>
    </subcellularLocation>
</comment>
<dbReference type="RefSeq" id="WP_394827076.1">
    <property type="nucleotide sequence ID" value="NZ_CP089984.1"/>
</dbReference>
<evidence type="ECO:0000256" key="4">
    <source>
        <dbReference type="ARBA" id="ARBA00022785"/>
    </source>
</evidence>
<proteinExistence type="inferred from homology"/>
<dbReference type="GO" id="GO:0051075">
    <property type="term" value="F:S-adenosylmethionine:tRNA ribosyltransferase-isomerase activity"/>
    <property type="evidence" value="ECO:0007669"/>
    <property type="project" value="UniProtKB-EC"/>
</dbReference>
<evidence type="ECO:0000256" key="3">
    <source>
        <dbReference type="ARBA" id="ARBA00022691"/>
    </source>
</evidence>
<protein>
    <recommendedName>
        <fullName evidence="5">S-adenosylmethionine:tRNA ribosyltransferase-isomerase</fullName>
        <ecNumber evidence="5">2.4.99.17</ecNumber>
    </recommendedName>
    <alternativeName>
        <fullName evidence="5">Queuosine biosynthesis protein QueA</fullName>
    </alternativeName>
</protein>
<comment type="subunit">
    <text evidence="5">Monomer.</text>
</comment>
<keyword evidence="7" id="KW-1185">Reference proteome</keyword>
<keyword evidence="1 5" id="KW-0963">Cytoplasm</keyword>
<keyword evidence="6" id="KW-0328">Glycosyltransferase</keyword>
<dbReference type="Gene3D" id="3.40.1780.10">
    <property type="entry name" value="QueA-like"/>
    <property type="match status" value="1"/>
</dbReference>
<evidence type="ECO:0000313" key="7">
    <source>
        <dbReference type="Proteomes" id="UP001370348"/>
    </source>
</evidence>